<dbReference type="PATRIC" id="fig|480391.4.peg.1707"/>
<gene>
    <name evidence="1" type="ORF">IV88_GL001670</name>
</gene>
<keyword evidence="2" id="KW-1185">Reference proteome</keyword>
<dbReference type="OrthoDB" id="2146119at2"/>
<dbReference type="EMBL" id="JQCQ01000008">
    <property type="protein sequence ID" value="KRO25590.1"/>
    <property type="molecule type" value="Genomic_DNA"/>
</dbReference>
<protein>
    <submittedName>
        <fullName evidence="1">Uncharacterized protein</fullName>
    </submittedName>
</protein>
<evidence type="ECO:0000313" key="1">
    <source>
        <dbReference type="EMBL" id="KRO25590.1"/>
    </source>
</evidence>
<dbReference type="AlphaFoldDB" id="A0A0R2NIH1"/>
<reference evidence="1 2" key="1">
    <citation type="journal article" date="2015" name="Genome Announc.">
        <title>Expanding the biotechnology potential of lactobacilli through comparative genomics of 213 strains and associated genera.</title>
        <authorList>
            <person name="Sun Z."/>
            <person name="Harris H.M."/>
            <person name="McCann A."/>
            <person name="Guo C."/>
            <person name="Argimon S."/>
            <person name="Zhang W."/>
            <person name="Yang X."/>
            <person name="Jeffery I.B."/>
            <person name="Cooney J.C."/>
            <person name="Kagawa T.F."/>
            <person name="Liu W."/>
            <person name="Song Y."/>
            <person name="Salvetti E."/>
            <person name="Wrobel A."/>
            <person name="Rasinkangas P."/>
            <person name="Parkhill J."/>
            <person name="Rea M.C."/>
            <person name="O'Sullivan O."/>
            <person name="Ritari J."/>
            <person name="Douillard F.P."/>
            <person name="Paul Ross R."/>
            <person name="Yang R."/>
            <person name="Briner A.E."/>
            <person name="Felis G.E."/>
            <person name="de Vos W.M."/>
            <person name="Barrangou R."/>
            <person name="Klaenhammer T.R."/>
            <person name="Caufield P.W."/>
            <person name="Cui Y."/>
            <person name="Zhang H."/>
            <person name="O'Toole P.W."/>
        </authorList>
    </citation>
    <scope>NUCLEOTIDE SEQUENCE [LARGE SCALE GENOMIC DNA]</scope>
    <source>
        <strain evidence="1 2">DSM 23026</strain>
    </source>
</reference>
<organism evidence="1 2">
    <name type="scientific">Pediococcus argentinicus</name>
    <dbReference type="NCBI Taxonomy" id="480391"/>
    <lineage>
        <taxon>Bacteria</taxon>
        <taxon>Bacillati</taxon>
        <taxon>Bacillota</taxon>
        <taxon>Bacilli</taxon>
        <taxon>Lactobacillales</taxon>
        <taxon>Lactobacillaceae</taxon>
        <taxon>Pediococcus</taxon>
    </lineage>
</organism>
<accession>A0A0R2NIH1</accession>
<proteinExistence type="predicted"/>
<sequence>MMPIIILIIIILVLIITYASYKRTKKKRAIKIIQLNAKKIVDGSMADVEKNLRDASIIDKSNNEIDGELVADVWGKLVLAFHYKMRVIKDVSIDELKNDINQELAIFAKKNDIMWNNQPALVVSDIWQKDHGLNVDIAYIKNDETLEYLDDLKKV</sequence>
<comment type="caution">
    <text evidence="1">The sequence shown here is derived from an EMBL/GenBank/DDBJ whole genome shotgun (WGS) entry which is preliminary data.</text>
</comment>
<name>A0A0R2NIH1_9LACO</name>
<evidence type="ECO:0000313" key="2">
    <source>
        <dbReference type="Proteomes" id="UP000051249"/>
    </source>
</evidence>
<dbReference type="Proteomes" id="UP000051249">
    <property type="component" value="Unassembled WGS sequence"/>
</dbReference>
<dbReference type="RefSeq" id="WP_147165241.1">
    <property type="nucleotide sequence ID" value="NZ_BJZZ01000015.1"/>
</dbReference>